<feature type="coiled-coil region" evidence="3">
    <location>
        <begin position="625"/>
        <end position="722"/>
    </location>
</feature>
<feature type="compositionally biased region" description="Basic and acidic residues" evidence="4">
    <location>
        <begin position="1585"/>
        <end position="1594"/>
    </location>
</feature>
<gene>
    <name evidence="6" type="ORF">Sango_0581000</name>
</gene>
<sequence>MEGLRFSHSADSLNNTPAVAHAVLCHKPWQFGFLSLISIEVITQQSFSAICNWFLTKQPSVLVTGQRASYSVTGVRIRRLYSWWWDSHISPKNSKWLQENLTDMDAKVKSMIKLIEEDADSFARRAEMYYKKRPELMKLVEEFYRAYRALAERYDHATAELRHAHRTIAKAFPDQVPFELIEDSPSKPLAQDKEPNTPEIKFPVRVLFDTDDLLDHEQELSDSEPHSTITRASHKEDSEDGIKRRSSKKLHRKLGDKEAAAQSPRSVEGRVRKGLKKEKENEERSGDEVLQLSNENQNLKEMVLQETERAGKAESEVEGLRKALADVQTEKESVLLQYQQCLAKLSNIEGELNNAQKDSTRLNEEASRAEIEVQTLKEALIQLEAEKNAGQIKHKEYLEKICNLEAMLSQVQEDKKGLNIRAVEAESEAHAMKDEISRLELEKETVLHQYNECLGKISVLQNVISVIENEAKLLKKRAESAENEVSKLKSSLADLNKEKEASALQYKCCLETISKLEKDISSAKEDVKRLNNDILIGSLKLKTAEEKCTLLEMSNLSLRVEADNLAKKIAMKDQELSEKQEELENLQTCLQGEHLRHAQIEATLQTLQNLHSQSQDDQRAIALELRNVLQMLKDMEASKHVLEEEMQQLQDQNQSLTQSNLSSAVSMENMQNEILGLREIKERLEKEVSYHNDLSNSLQQEILHLKEEIQGLNKSYQALVEQVEAAGLKPQCLGTSMKSLQTENSKLRQLHEQDSYEKEIMLKRLESMQQLLKKKVSAESSLSDLNSELENSREKVKTLQESCQFLHGEKVTLIAEKASLLSQLQAITENMHKLLEKNAVLENSLSTAKVELEGLREKSKGLQEICELLKNERSYLLTERGSLALKLENVERKLESLEKKYVGLEEKYADLEKEKEAAYCQVEELKVSLSVEKQERTSTKFQSETRFAGLENHIHFLQEHIRSRKKEYEEELDKSLKAQFEISILQKFIKDMEEKNYSLIIECQKHVEASKLAEKLISELESESLEQQVEAELMLDEIERLRLGIYQVSRALEIGSDYVPEDTIENERVVVHHILGIIEDMKCSISKHEDDKQLLLLENSVLLTLLEQLESKGMEIESQKIYLEQEFKAIAEKLAMVKNEKGKLLDLNGKLKSDVSESHQHAAILEAELESLCSRQADLHKAYNALEGAYLQVNQDNRSLLKKFSDLEEEKFQLDQYNDAALLEYLATASQSEAFRSFGEEKLTELNLLLENLNRQHEVNSRLEREMSILTEKLELQKAEKIILKDAVHKLESEMQGIREYNVRMKKDIIIGKECLLETEGKLLNAEAKLEGAENLNLKLGRMVDELKTDIQESMHIRENLQKNILQLSEINSIDKKEIENLHVINTNLQSELGLLREEIEEKAIREQTLSSILQEQNNEFELWEAEATAFYFDLQVSSIHEVFFQNKVLELAGVCQTLENENASKTLEIEEMKGRIYLMESDTSGLKSQLYAYAPLVAALRDDITRLEHNALLQTKLKASRNQESEISEVAADPSRSTSAVLLEDQSFVSLQNLQMRIKAVGKLMEEMNKPLLHRRSNSNSKQETAKGDIEQLKSRLCLGRDKHEHSRKKGYANELSDTPKLHKIKTKASEARNGMLMKDIPLDQVSDRSLHGRRKRSNAGADDQMLELWETAEDSRRDLTIGESLRMSYKLSEKDLLYDQFENVKRKSETPSTDSDVEKELGVDKLMLSTRHSEPNREVNVRRVLERLASDAEKLETLQTAVENLRRKLETNKKSRKAKNVDFETVQEQLLEAEEAVVNLMDLNGQLVKNIEECASPDGKASPLLKEAVKTRRRKVIEQARKGSERIGRLQLELQKIQYMLLKLEDEKKNKGRSRFLRSKTIVLRDFIRNGRANSGRRKKGPLCACFRPSTSRNGRSP</sequence>
<dbReference type="Proteomes" id="UP001289374">
    <property type="component" value="Unassembled WGS sequence"/>
</dbReference>
<dbReference type="EMBL" id="JACGWL010000003">
    <property type="protein sequence ID" value="KAK4405745.1"/>
    <property type="molecule type" value="Genomic_DNA"/>
</dbReference>
<organism evidence="6 7">
    <name type="scientific">Sesamum angolense</name>
    <dbReference type="NCBI Taxonomy" id="2727404"/>
    <lineage>
        <taxon>Eukaryota</taxon>
        <taxon>Viridiplantae</taxon>
        <taxon>Streptophyta</taxon>
        <taxon>Embryophyta</taxon>
        <taxon>Tracheophyta</taxon>
        <taxon>Spermatophyta</taxon>
        <taxon>Magnoliopsida</taxon>
        <taxon>eudicotyledons</taxon>
        <taxon>Gunneridae</taxon>
        <taxon>Pentapetalae</taxon>
        <taxon>asterids</taxon>
        <taxon>lamiids</taxon>
        <taxon>Lamiales</taxon>
        <taxon>Pedaliaceae</taxon>
        <taxon>Sesamum</taxon>
    </lineage>
</organism>
<comment type="caution">
    <text evidence="6">The sequence shown here is derived from an EMBL/GenBank/DDBJ whole genome shotgun (WGS) entry which is preliminary data.</text>
</comment>
<comment type="similarity">
    <text evidence="2">Belongs to the NET family.</text>
</comment>
<dbReference type="PANTHER" id="PTHR32258:SF6">
    <property type="entry name" value="PROTEIN NETWORKED 1A"/>
    <property type="match status" value="1"/>
</dbReference>
<dbReference type="InterPro" id="IPR011684">
    <property type="entry name" value="NAB"/>
</dbReference>
<feature type="region of interest" description="Disordered" evidence="4">
    <location>
        <begin position="1895"/>
        <end position="1920"/>
    </location>
</feature>
<feature type="compositionally biased region" description="Polar residues" evidence="4">
    <location>
        <begin position="1911"/>
        <end position="1920"/>
    </location>
</feature>
<evidence type="ECO:0000313" key="6">
    <source>
        <dbReference type="EMBL" id="KAK4405745.1"/>
    </source>
</evidence>
<feature type="compositionally biased region" description="Basic and acidic residues" evidence="4">
    <location>
        <begin position="267"/>
        <end position="287"/>
    </location>
</feature>
<dbReference type="SUPFAM" id="SSF57997">
    <property type="entry name" value="Tropomyosin"/>
    <property type="match status" value="1"/>
</dbReference>
<evidence type="ECO:0000313" key="7">
    <source>
        <dbReference type="Proteomes" id="UP001289374"/>
    </source>
</evidence>
<keyword evidence="7" id="KW-1185">Reference proteome</keyword>
<feature type="region of interest" description="Disordered" evidence="4">
    <location>
        <begin position="217"/>
        <end position="298"/>
    </location>
</feature>
<feature type="compositionally biased region" description="Basic and acidic residues" evidence="4">
    <location>
        <begin position="233"/>
        <end position="243"/>
    </location>
</feature>
<dbReference type="Pfam" id="PF07765">
    <property type="entry name" value="KIP1"/>
    <property type="match status" value="1"/>
</dbReference>
<feature type="domain" description="NAB" evidence="5">
    <location>
        <begin position="81"/>
        <end position="161"/>
    </location>
</feature>
<feature type="coiled-coil region" evidence="3">
    <location>
        <begin position="768"/>
        <end position="928"/>
    </location>
</feature>
<feature type="coiled-coil region" evidence="3">
    <location>
        <begin position="1750"/>
        <end position="1805"/>
    </location>
</feature>
<evidence type="ECO:0000256" key="2">
    <source>
        <dbReference type="ARBA" id="ARBA00038006"/>
    </source>
</evidence>
<accession>A0AAE1X5N7</accession>
<dbReference type="GO" id="GO:0005886">
    <property type="term" value="C:plasma membrane"/>
    <property type="evidence" value="ECO:0007669"/>
    <property type="project" value="TreeGrafter"/>
</dbReference>
<evidence type="ECO:0000256" key="1">
    <source>
        <dbReference type="ARBA" id="ARBA00023054"/>
    </source>
</evidence>
<dbReference type="PROSITE" id="PS51774">
    <property type="entry name" value="NAB"/>
    <property type="match status" value="1"/>
</dbReference>
<dbReference type="Gene3D" id="1.10.287.1490">
    <property type="match status" value="1"/>
</dbReference>
<dbReference type="PANTHER" id="PTHR32258">
    <property type="entry name" value="PROTEIN NETWORKED 4A"/>
    <property type="match status" value="1"/>
</dbReference>
<protein>
    <submittedName>
        <fullName evidence="6">Protein NETWORKED 1A</fullName>
    </submittedName>
</protein>
<dbReference type="InterPro" id="IPR051861">
    <property type="entry name" value="NET_actin-binding_domain"/>
</dbReference>
<keyword evidence="1 3" id="KW-0175">Coiled coil</keyword>
<dbReference type="GO" id="GO:0051015">
    <property type="term" value="F:actin filament binding"/>
    <property type="evidence" value="ECO:0007669"/>
    <property type="project" value="TreeGrafter"/>
</dbReference>
<evidence type="ECO:0000256" key="3">
    <source>
        <dbReference type="SAM" id="Coils"/>
    </source>
</evidence>
<feature type="coiled-coil region" evidence="3">
    <location>
        <begin position="1236"/>
        <end position="1406"/>
    </location>
</feature>
<evidence type="ECO:0000259" key="5">
    <source>
        <dbReference type="PROSITE" id="PS51774"/>
    </source>
</evidence>
<proteinExistence type="inferred from homology"/>
<feature type="coiled-coil region" evidence="3">
    <location>
        <begin position="562"/>
        <end position="589"/>
    </location>
</feature>
<reference evidence="6" key="2">
    <citation type="journal article" date="2024" name="Plant">
        <title>Genomic evolution and insights into agronomic trait innovations of Sesamum species.</title>
        <authorList>
            <person name="Miao H."/>
            <person name="Wang L."/>
            <person name="Qu L."/>
            <person name="Liu H."/>
            <person name="Sun Y."/>
            <person name="Le M."/>
            <person name="Wang Q."/>
            <person name="Wei S."/>
            <person name="Zheng Y."/>
            <person name="Lin W."/>
            <person name="Duan Y."/>
            <person name="Cao H."/>
            <person name="Xiong S."/>
            <person name="Wang X."/>
            <person name="Wei L."/>
            <person name="Li C."/>
            <person name="Ma Q."/>
            <person name="Ju M."/>
            <person name="Zhao R."/>
            <person name="Li G."/>
            <person name="Mu C."/>
            <person name="Tian Q."/>
            <person name="Mei H."/>
            <person name="Zhang T."/>
            <person name="Gao T."/>
            <person name="Zhang H."/>
        </authorList>
    </citation>
    <scope>NUCLEOTIDE SEQUENCE</scope>
    <source>
        <strain evidence="6">K16</strain>
    </source>
</reference>
<feature type="region of interest" description="Disordered" evidence="4">
    <location>
        <begin position="1574"/>
        <end position="1594"/>
    </location>
</feature>
<reference evidence="6" key="1">
    <citation type="submission" date="2020-06" db="EMBL/GenBank/DDBJ databases">
        <authorList>
            <person name="Li T."/>
            <person name="Hu X."/>
            <person name="Zhang T."/>
            <person name="Song X."/>
            <person name="Zhang H."/>
            <person name="Dai N."/>
            <person name="Sheng W."/>
            <person name="Hou X."/>
            <person name="Wei L."/>
        </authorList>
    </citation>
    <scope>NUCLEOTIDE SEQUENCE</scope>
    <source>
        <strain evidence="6">K16</strain>
        <tissue evidence="6">Leaf</tissue>
    </source>
</reference>
<name>A0AAE1X5N7_9LAMI</name>
<evidence type="ECO:0000256" key="4">
    <source>
        <dbReference type="SAM" id="MobiDB-lite"/>
    </source>
</evidence>